<feature type="signal peptide" evidence="1">
    <location>
        <begin position="1"/>
        <end position="20"/>
    </location>
</feature>
<protein>
    <submittedName>
        <fullName evidence="2">Uncharacterized protein</fullName>
    </submittedName>
</protein>
<evidence type="ECO:0000313" key="3">
    <source>
        <dbReference type="Proteomes" id="UP000178370"/>
    </source>
</evidence>
<gene>
    <name evidence="2" type="ORF">A2763_00175</name>
</gene>
<dbReference type="AlphaFoldDB" id="A0A1F6CPI0"/>
<name>A0A1F6CPI0_9BACT</name>
<keyword evidence="1" id="KW-0732">Signal</keyword>
<evidence type="ECO:0000313" key="2">
    <source>
        <dbReference type="EMBL" id="OGG51007.1"/>
    </source>
</evidence>
<reference evidence="2 3" key="1">
    <citation type="journal article" date="2016" name="Nat. Commun.">
        <title>Thousands of microbial genomes shed light on interconnected biogeochemical processes in an aquifer system.</title>
        <authorList>
            <person name="Anantharaman K."/>
            <person name="Brown C.T."/>
            <person name="Hug L.A."/>
            <person name="Sharon I."/>
            <person name="Castelle C.J."/>
            <person name="Probst A.J."/>
            <person name="Thomas B.C."/>
            <person name="Singh A."/>
            <person name="Wilkins M.J."/>
            <person name="Karaoz U."/>
            <person name="Brodie E.L."/>
            <person name="Williams K.H."/>
            <person name="Hubbard S.S."/>
            <person name="Banfield J.F."/>
        </authorList>
    </citation>
    <scope>NUCLEOTIDE SEQUENCE [LARGE SCALE GENOMIC DNA]</scope>
</reference>
<dbReference type="STRING" id="1798482.A2763_00175"/>
<dbReference type="EMBL" id="MFKV01000004">
    <property type="protein sequence ID" value="OGG51007.1"/>
    <property type="molecule type" value="Genomic_DNA"/>
</dbReference>
<comment type="caution">
    <text evidence="2">The sequence shown here is derived from an EMBL/GenBank/DDBJ whole genome shotgun (WGS) entry which is preliminary data.</text>
</comment>
<organism evidence="2 3">
    <name type="scientific">Candidatus Kaiserbacteria bacterium RIFCSPHIGHO2_01_FULL_54_36</name>
    <dbReference type="NCBI Taxonomy" id="1798482"/>
    <lineage>
        <taxon>Bacteria</taxon>
        <taxon>Candidatus Kaiseribacteriota</taxon>
    </lineage>
</organism>
<proteinExistence type="predicted"/>
<sequence length="592" mass="63367">MKTLTVSIMFLLLAPAFAFAQTPPSCVTVNGTEICAQNPPAETPPAVDPPSVAAAYQFMRQGIFDCNLNGAYAMSVGAMSATGGVYVPVADATVELNTGILVYKECVLREVINREKEAAMAGITRIANNGIQTGRNGNKQYVVNQGRELVAYAREPEFVRFLQDGTLQNLNPAFEGPVGRAVALNFQAVNYAPASILTCPYQGDLNGILTNPTQSFSWKGLGALANPACNPLGAYYLARDLADNRIAECEQYLRNQWEWGNGYYDLNTDPRNPCRGDTVTPAITVQQSFQNIIDSPVRMLESANDIGQMINALYAGMTAQIISDNRGLSGLTQSVGGRPSYIDQVVSEASAGLRNAAVNVALQNLSAARQVESAYWQTVNAMGTALTTAIRQLRSAENQCWDLIISNANGPHVCATELASDKTCTATAGACTTDSDGNQTCPTGAQLRVATSTAFSQRIIDSQIAPLASSTLNKINVSQNALRLIDQLIAGVTGTSLDSQRLALQQLDSLIAQKLLHIKPDLDGPNGVIKQLDSIQSAVLGSDGLVINTIKAWADSMTIPPGWCNVNNPAVIEAWKKCWDKDNPDKSRCPIP</sequence>
<feature type="chain" id="PRO_5009523559" evidence="1">
    <location>
        <begin position="21"/>
        <end position="592"/>
    </location>
</feature>
<accession>A0A1F6CPI0</accession>
<dbReference type="Proteomes" id="UP000178370">
    <property type="component" value="Unassembled WGS sequence"/>
</dbReference>
<evidence type="ECO:0000256" key="1">
    <source>
        <dbReference type="SAM" id="SignalP"/>
    </source>
</evidence>